<dbReference type="EMBL" id="CP031194">
    <property type="protein sequence ID" value="AXG79089.1"/>
    <property type="molecule type" value="Genomic_DNA"/>
</dbReference>
<dbReference type="Gene3D" id="1.10.1200.10">
    <property type="entry name" value="ACP-like"/>
    <property type="match status" value="1"/>
</dbReference>
<name>A0A345HQW5_9ACTN</name>
<dbReference type="Pfam" id="PF00550">
    <property type="entry name" value="PP-binding"/>
    <property type="match status" value="1"/>
</dbReference>
<dbReference type="Proteomes" id="UP000253868">
    <property type="component" value="Chromosome"/>
</dbReference>
<dbReference type="AlphaFoldDB" id="A0A345HQW5"/>
<evidence type="ECO:0000313" key="3">
    <source>
        <dbReference type="Proteomes" id="UP000253868"/>
    </source>
</evidence>
<dbReference type="OrthoDB" id="6978112at2"/>
<evidence type="ECO:0000259" key="1">
    <source>
        <dbReference type="Pfam" id="PF00550"/>
    </source>
</evidence>
<dbReference type="SUPFAM" id="SSF47336">
    <property type="entry name" value="ACP-like"/>
    <property type="match status" value="1"/>
</dbReference>
<gene>
    <name evidence="2" type="ORF">DVK44_16930</name>
</gene>
<organism evidence="2 3">
    <name type="scientific">Streptomyces paludis</name>
    <dbReference type="NCBI Taxonomy" id="2282738"/>
    <lineage>
        <taxon>Bacteria</taxon>
        <taxon>Bacillati</taxon>
        <taxon>Actinomycetota</taxon>
        <taxon>Actinomycetes</taxon>
        <taxon>Kitasatosporales</taxon>
        <taxon>Streptomycetaceae</taxon>
        <taxon>Streptomyces</taxon>
    </lineage>
</organism>
<dbReference type="KEGG" id="spad:DVK44_16930"/>
<evidence type="ECO:0000313" key="2">
    <source>
        <dbReference type="EMBL" id="AXG79089.1"/>
    </source>
</evidence>
<dbReference type="InterPro" id="IPR036736">
    <property type="entry name" value="ACP-like_sf"/>
</dbReference>
<sequence>MTTSPTPIHPKITEVLTGTFKVPEAEIVPEATMDSLEMDSLAVAEFAVIIKETLGVVADSGTVLKDASLAEITAYLDQAAVGAGR</sequence>
<keyword evidence="3" id="KW-1185">Reference proteome</keyword>
<proteinExistence type="predicted"/>
<reference evidence="3" key="1">
    <citation type="submission" date="2018-07" db="EMBL/GenBank/DDBJ databases">
        <authorList>
            <person name="Zhao J."/>
        </authorList>
    </citation>
    <scope>NUCLEOTIDE SEQUENCE [LARGE SCALE GENOMIC DNA]</scope>
    <source>
        <strain evidence="3">GSSD-12</strain>
    </source>
</reference>
<accession>A0A345HQW5</accession>
<dbReference type="RefSeq" id="WP_114660422.1">
    <property type="nucleotide sequence ID" value="NZ_CP031194.1"/>
</dbReference>
<dbReference type="InterPro" id="IPR009081">
    <property type="entry name" value="PP-bd_ACP"/>
</dbReference>
<feature type="domain" description="Carrier" evidence="1">
    <location>
        <begin position="11"/>
        <end position="76"/>
    </location>
</feature>
<protein>
    <submittedName>
        <fullName evidence="2">Acyl carrier protein</fullName>
    </submittedName>
</protein>